<evidence type="ECO:0000256" key="8">
    <source>
        <dbReference type="ARBA" id="ARBA00023212"/>
    </source>
</evidence>
<dbReference type="SUPFAM" id="SSF57850">
    <property type="entry name" value="RING/U-box"/>
    <property type="match status" value="2"/>
</dbReference>
<dbReference type="Proteomes" id="UP000887577">
    <property type="component" value="Unplaced"/>
</dbReference>
<dbReference type="GO" id="GO:0023051">
    <property type="term" value="P:regulation of signaling"/>
    <property type="evidence" value="ECO:0007669"/>
    <property type="project" value="UniProtKB-ARBA"/>
</dbReference>
<evidence type="ECO:0000256" key="4">
    <source>
        <dbReference type="ARBA" id="ARBA00022723"/>
    </source>
</evidence>
<dbReference type="InterPro" id="IPR043145">
    <property type="entry name" value="Znf_ZZ_sf"/>
</dbReference>
<reference evidence="12" key="1">
    <citation type="submission" date="2022-11" db="UniProtKB">
        <authorList>
            <consortium name="WormBaseParasite"/>
        </authorList>
    </citation>
    <scope>IDENTIFICATION</scope>
</reference>
<accession>A0A914XU38</accession>
<dbReference type="GO" id="GO:0005886">
    <property type="term" value="C:plasma membrane"/>
    <property type="evidence" value="ECO:0007669"/>
    <property type="project" value="TreeGrafter"/>
</dbReference>
<dbReference type="AlphaFoldDB" id="A0A914XU38"/>
<organism evidence="11 12">
    <name type="scientific">Panagrolaimus superbus</name>
    <dbReference type="NCBI Taxonomy" id="310955"/>
    <lineage>
        <taxon>Eukaryota</taxon>
        <taxon>Metazoa</taxon>
        <taxon>Ecdysozoa</taxon>
        <taxon>Nematoda</taxon>
        <taxon>Chromadorea</taxon>
        <taxon>Rhabditida</taxon>
        <taxon>Tylenchina</taxon>
        <taxon>Panagrolaimomorpha</taxon>
        <taxon>Panagrolaimoidea</taxon>
        <taxon>Panagrolaimidae</taxon>
        <taxon>Panagrolaimus</taxon>
    </lineage>
</organism>
<keyword evidence="5 9" id="KW-0863">Zinc-finger</keyword>
<protein>
    <submittedName>
        <fullName evidence="12">ZZ-type domain-containing protein</fullName>
    </submittedName>
</protein>
<name>A0A914XU38_9BILA</name>
<evidence type="ECO:0000256" key="5">
    <source>
        <dbReference type="ARBA" id="ARBA00022771"/>
    </source>
</evidence>
<feature type="domain" description="ZZ-type" evidence="10">
    <location>
        <begin position="11"/>
        <end position="70"/>
    </location>
</feature>
<evidence type="ECO:0000256" key="9">
    <source>
        <dbReference type="PROSITE-ProRule" id="PRU00228"/>
    </source>
</evidence>
<sequence>MSRFYDGFQPKHAARCDSCQTSPIFGSRYKCNECDNFDLCEECYSIDKFGVANTSHNEAHSVKMILSNLDEKAYSVHTQCCNGCKTPKYPGNRYKCKVCSDFNLCERCHGDDRFAPFDNENVSHINSHEMEVCTFSEQKHHNYEQWKGMTIKLQHHFGSQLGTRYWDKHNSNNPEEWKNLGKKIGHALYGPPTVIPTDILIFGYNSTVTLMIRSLKFVKIN</sequence>
<dbReference type="PROSITE" id="PS01357">
    <property type="entry name" value="ZF_ZZ_1"/>
    <property type="match status" value="2"/>
</dbReference>
<evidence type="ECO:0000256" key="7">
    <source>
        <dbReference type="ARBA" id="ARBA00022837"/>
    </source>
</evidence>
<dbReference type="Gene3D" id="3.30.60.90">
    <property type="match status" value="2"/>
</dbReference>
<keyword evidence="3" id="KW-0963">Cytoplasm</keyword>
<dbReference type="PANTHER" id="PTHR12268">
    <property type="entry name" value="E3 UBIQUITIN-PROTEIN LIGASE KCMF1"/>
    <property type="match status" value="1"/>
</dbReference>
<feature type="domain" description="ZZ-type" evidence="10">
    <location>
        <begin position="76"/>
        <end position="138"/>
    </location>
</feature>
<keyword evidence="6" id="KW-0862">Zinc</keyword>
<dbReference type="SMART" id="SM00291">
    <property type="entry name" value="ZnF_ZZ"/>
    <property type="match status" value="2"/>
</dbReference>
<evidence type="ECO:0000256" key="3">
    <source>
        <dbReference type="ARBA" id="ARBA00022490"/>
    </source>
</evidence>
<evidence type="ECO:0000256" key="2">
    <source>
        <dbReference type="ARBA" id="ARBA00004413"/>
    </source>
</evidence>
<evidence type="ECO:0000313" key="12">
    <source>
        <dbReference type="WBParaSite" id="PSU_v2.g10766.t1"/>
    </source>
</evidence>
<evidence type="ECO:0000256" key="6">
    <source>
        <dbReference type="ARBA" id="ARBA00022833"/>
    </source>
</evidence>
<keyword evidence="4" id="KW-0479">Metal-binding</keyword>
<keyword evidence="7" id="KW-0106">Calcium</keyword>
<keyword evidence="11" id="KW-1185">Reference proteome</keyword>
<dbReference type="WBParaSite" id="PSU_v2.g10766.t1">
    <property type="protein sequence ID" value="PSU_v2.g10766.t1"/>
    <property type="gene ID" value="PSU_v2.g10766"/>
</dbReference>
<evidence type="ECO:0000313" key="11">
    <source>
        <dbReference type="Proteomes" id="UP000887577"/>
    </source>
</evidence>
<dbReference type="Pfam" id="PF00569">
    <property type="entry name" value="ZZ"/>
    <property type="match status" value="2"/>
</dbReference>
<keyword evidence="8" id="KW-0206">Cytoskeleton</keyword>
<dbReference type="InterPro" id="IPR000433">
    <property type="entry name" value="Znf_ZZ"/>
</dbReference>
<evidence type="ECO:0000256" key="1">
    <source>
        <dbReference type="ARBA" id="ARBA00004245"/>
    </source>
</evidence>
<dbReference type="GO" id="GO:0010646">
    <property type="term" value="P:regulation of cell communication"/>
    <property type="evidence" value="ECO:0007669"/>
    <property type="project" value="UniProtKB-ARBA"/>
</dbReference>
<dbReference type="InterPro" id="IPR050774">
    <property type="entry name" value="KCMF1/Dystrophin"/>
</dbReference>
<evidence type="ECO:0000259" key="10">
    <source>
        <dbReference type="PROSITE" id="PS50135"/>
    </source>
</evidence>
<dbReference type="PANTHER" id="PTHR12268:SF14">
    <property type="entry name" value="DYSTROPHIN-1"/>
    <property type="match status" value="1"/>
</dbReference>
<dbReference type="PROSITE" id="PS50135">
    <property type="entry name" value="ZF_ZZ_2"/>
    <property type="match status" value="2"/>
</dbReference>
<dbReference type="GO" id="GO:0008270">
    <property type="term" value="F:zinc ion binding"/>
    <property type="evidence" value="ECO:0007669"/>
    <property type="project" value="UniProtKB-KW"/>
</dbReference>
<proteinExistence type="predicted"/>
<comment type="subcellular location">
    <subcellularLocation>
        <location evidence="2">Cell membrane</location>
        <topology evidence="2">Peripheral membrane protein</topology>
        <orientation evidence="2">Cytoplasmic side</orientation>
    </subcellularLocation>
    <subcellularLocation>
        <location evidence="1">Cytoplasm</location>
        <location evidence="1">Cytoskeleton</location>
    </subcellularLocation>
</comment>